<reference evidence="3 4" key="1">
    <citation type="submission" date="2019-12" db="EMBL/GenBank/DDBJ databases">
        <title>Rhizobium genotypes associated with high levels of biological nitrogen fixation by grain legumes in a temperate-maritime cropping system.</title>
        <authorList>
            <person name="Maluk M."/>
            <person name="Francesc Ferrando Molina F."/>
            <person name="Lopez Del Egido L."/>
            <person name="Lafos M."/>
            <person name="Langarica-Fuentes A."/>
            <person name="Gebre Yohannes G."/>
            <person name="Young M.W."/>
            <person name="Martin P."/>
            <person name="Gantlett R."/>
            <person name="Kenicer G."/>
            <person name="Hawes C."/>
            <person name="Begg G.S."/>
            <person name="Quilliam R.S."/>
            <person name="Squire G.R."/>
            <person name="Poole P.S."/>
            <person name="Young P.W."/>
            <person name="Iannetta P.M."/>
            <person name="James E.K."/>
        </authorList>
    </citation>
    <scope>NUCLEOTIDE SEQUENCE [LARGE SCALE GENOMIC DNA]</scope>
    <source>
        <strain evidence="3 4">JHI54</strain>
    </source>
</reference>
<protein>
    <submittedName>
        <fullName evidence="3">Uncharacterized protein</fullName>
    </submittedName>
</protein>
<evidence type="ECO:0000313" key="3">
    <source>
        <dbReference type="EMBL" id="NEK20709.1"/>
    </source>
</evidence>
<evidence type="ECO:0000313" key="4">
    <source>
        <dbReference type="Proteomes" id="UP000471705"/>
    </source>
</evidence>
<feature type="compositionally biased region" description="Polar residues" evidence="1">
    <location>
        <begin position="57"/>
        <end position="80"/>
    </location>
</feature>
<dbReference type="EMBL" id="WUFV01000060">
    <property type="protein sequence ID" value="NEK20709.1"/>
    <property type="molecule type" value="Genomic_DNA"/>
</dbReference>
<sequence>MNAARTARGPHRTLQIQPRLLLGILPAIIMLTAMFATTGMEYRPAALGTNPARDSGFVQSASPRRITSQSIHRSQDLLQV</sequence>
<organism evidence="3 4">
    <name type="scientific">Rhizobium leguminosarum</name>
    <dbReference type="NCBI Taxonomy" id="384"/>
    <lineage>
        <taxon>Bacteria</taxon>
        <taxon>Pseudomonadati</taxon>
        <taxon>Pseudomonadota</taxon>
        <taxon>Alphaproteobacteria</taxon>
        <taxon>Hyphomicrobiales</taxon>
        <taxon>Rhizobiaceae</taxon>
        <taxon>Rhizobium/Agrobacterium group</taxon>
        <taxon>Rhizobium</taxon>
    </lineage>
</organism>
<gene>
    <name evidence="3" type="ORF">GR257_38925</name>
</gene>
<evidence type="ECO:0000256" key="2">
    <source>
        <dbReference type="SAM" id="Phobius"/>
    </source>
</evidence>
<keyword evidence="2" id="KW-0812">Transmembrane</keyword>
<evidence type="ECO:0000256" key="1">
    <source>
        <dbReference type="SAM" id="MobiDB-lite"/>
    </source>
</evidence>
<dbReference type="Proteomes" id="UP000471705">
    <property type="component" value="Unassembled WGS sequence"/>
</dbReference>
<dbReference type="AlphaFoldDB" id="A0A7K3VU36"/>
<feature type="region of interest" description="Disordered" evidence="1">
    <location>
        <begin position="45"/>
        <end position="80"/>
    </location>
</feature>
<comment type="caution">
    <text evidence="3">The sequence shown here is derived from an EMBL/GenBank/DDBJ whole genome shotgun (WGS) entry which is preliminary data.</text>
</comment>
<accession>A0A7K3VU36</accession>
<feature type="transmembrane region" description="Helical" evidence="2">
    <location>
        <begin position="20"/>
        <end position="40"/>
    </location>
</feature>
<keyword evidence="2" id="KW-1133">Transmembrane helix</keyword>
<proteinExistence type="predicted"/>
<keyword evidence="2" id="KW-0472">Membrane</keyword>
<name>A0A7K3VU36_RHILE</name>